<dbReference type="EMBL" id="BAAAEU010000020">
    <property type="protein sequence ID" value="GAA0718171.1"/>
    <property type="molecule type" value="Genomic_DNA"/>
</dbReference>
<keyword evidence="4" id="KW-1185">Reference proteome</keyword>
<sequence length="466" mass="49040">MNDPANGNDLRGAAAFQQLHWLASGRIDSVRLTTAYLAAIARQNPRLNAYLALDDSAAAQAAASDARRREGRTIGRLDGLTVAIKDNFDVAGLPTTAGLPGRHHRTAHTDASAVARLRAAGAVILGKTNLDEGALGTFSANPHYGAVQNPLRADYTAGGSSGGSAAAVAAGLCSFALGSDTLGSARIPANHCGVFALKPTHGEISTRGMVRAARRLDCVGILARSIEDLAIVVQVLDAHDPDDPRSRRRRVPLATPDWEPGRLRSAFARDLGAFGVVPEVRAVFDAAVERIGSVFGNRVDLDFSDHDLGRTRRAALLVMESELGVEFADDLADRAHPLSPRLRSMLDFAKAKSAVDYAAADRMLDATVLKARRMFEDIDVLVLPTVAHGAYPLADGERANDADLTAFANLAGCPAVSLPMGTLPDGLPVGLQLVGRPGADLRLLELAAICAATLDAVPVYPVLQRA</sequence>
<comment type="caution">
    <text evidence="3">The sequence shown here is derived from an EMBL/GenBank/DDBJ whole genome shotgun (WGS) entry which is preliminary data.</text>
</comment>
<organism evidence="3 4">
    <name type="scientific">Dokdonella soli</name>
    <dbReference type="NCBI Taxonomy" id="529810"/>
    <lineage>
        <taxon>Bacteria</taxon>
        <taxon>Pseudomonadati</taxon>
        <taxon>Pseudomonadota</taxon>
        <taxon>Gammaproteobacteria</taxon>
        <taxon>Lysobacterales</taxon>
        <taxon>Rhodanobacteraceae</taxon>
        <taxon>Dokdonella</taxon>
    </lineage>
</organism>
<dbReference type="PANTHER" id="PTHR11895:SF7">
    <property type="entry name" value="GLUTAMYL-TRNA(GLN) AMIDOTRANSFERASE SUBUNIT A, MITOCHONDRIAL"/>
    <property type="match status" value="1"/>
</dbReference>
<evidence type="ECO:0000256" key="1">
    <source>
        <dbReference type="ARBA" id="ARBA00009199"/>
    </source>
</evidence>
<dbReference type="PANTHER" id="PTHR11895">
    <property type="entry name" value="TRANSAMIDASE"/>
    <property type="match status" value="1"/>
</dbReference>
<dbReference type="SUPFAM" id="SSF75304">
    <property type="entry name" value="Amidase signature (AS) enzymes"/>
    <property type="match status" value="1"/>
</dbReference>
<dbReference type="InterPro" id="IPR023631">
    <property type="entry name" value="Amidase_dom"/>
</dbReference>
<feature type="domain" description="Amidase" evidence="2">
    <location>
        <begin position="32"/>
        <end position="444"/>
    </location>
</feature>
<name>A0ABN1IPB5_9GAMM</name>
<protein>
    <submittedName>
        <fullName evidence="3">Amidase</fullName>
    </submittedName>
</protein>
<dbReference type="Proteomes" id="UP001501523">
    <property type="component" value="Unassembled WGS sequence"/>
</dbReference>
<proteinExistence type="inferred from homology"/>
<gene>
    <name evidence="3" type="ORF">GCM10009105_25630</name>
</gene>
<evidence type="ECO:0000259" key="2">
    <source>
        <dbReference type="Pfam" id="PF01425"/>
    </source>
</evidence>
<evidence type="ECO:0000313" key="4">
    <source>
        <dbReference type="Proteomes" id="UP001501523"/>
    </source>
</evidence>
<comment type="similarity">
    <text evidence="1">Belongs to the amidase family.</text>
</comment>
<dbReference type="InterPro" id="IPR000120">
    <property type="entry name" value="Amidase"/>
</dbReference>
<reference evidence="3 4" key="1">
    <citation type="journal article" date="2019" name="Int. J. Syst. Evol. Microbiol.">
        <title>The Global Catalogue of Microorganisms (GCM) 10K type strain sequencing project: providing services to taxonomists for standard genome sequencing and annotation.</title>
        <authorList>
            <consortium name="The Broad Institute Genomics Platform"/>
            <consortium name="The Broad Institute Genome Sequencing Center for Infectious Disease"/>
            <person name="Wu L."/>
            <person name="Ma J."/>
        </authorList>
    </citation>
    <scope>NUCLEOTIDE SEQUENCE [LARGE SCALE GENOMIC DNA]</scope>
    <source>
        <strain evidence="3 4">JCM 15421</strain>
    </source>
</reference>
<dbReference type="InterPro" id="IPR036928">
    <property type="entry name" value="AS_sf"/>
</dbReference>
<dbReference type="Pfam" id="PF01425">
    <property type="entry name" value="Amidase"/>
    <property type="match status" value="1"/>
</dbReference>
<evidence type="ECO:0000313" key="3">
    <source>
        <dbReference type="EMBL" id="GAA0718171.1"/>
    </source>
</evidence>
<dbReference type="RefSeq" id="WP_343791731.1">
    <property type="nucleotide sequence ID" value="NZ_BAAAEU010000020.1"/>
</dbReference>
<dbReference type="Gene3D" id="3.90.1300.10">
    <property type="entry name" value="Amidase signature (AS) domain"/>
    <property type="match status" value="1"/>
</dbReference>
<accession>A0ABN1IPB5</accession>